<dbReference type="Proteomes" id="UP000625711">
    <property type="component" value="Unassembled WGS sequence"/>
</dbReference>
<evidence type="ECO:0008006" key="3">
    <source>
        <dbReference type="Google" id="ProtNLM"/>
    </source>
</evidence>
<keyword evidence="2" id="KW-1185">Reference proteome</keyword>
<protein>
    <recommendedName>
        <fullName evidence="3">Clip domain-containing protein</fullName>
    </recommendedName>
</protein>
<comment type="caution">
    <text evidence="1">The sequence shown here is derived from an EMBL/GenBank/DDBJ whole genome shotgun (WGS) entry which is preliminary data.</text>
</comment>
<dbReference type="AlphaFoldDB" id="A0A834MAJ8"/>
<gene>
    <name evidence="1" type="ORF">GWI33_016245</name>
</gene>
<proteinExistence type="predicted"/>
<evidence type="ECO:0000313" key="2">
    <source>
        <dbReference type="Proteomes" id="UP000625711"/>
    </source>
</evidence>
<accession>A0A834MAJ8</accession>
<reference evidence="1" key="1">
    <citation type="submission" date="2020-08" db="EMBL/GenBank/DDBJ databases">
        <title>Genome sequencing and assembly of the red palm weevil Rhynchophorus ferrugineus.</title>
        <authorList>
            <person name="Dias G.B."/>
            <person name="Bergman C.M."/>
            <person name="Manee M."/>
        </authorList>
    </citation>
    <scope>NUCLEOTIDE SEQUENCE</scope>
    <source>
        <strain evidence="1">AA-2017</strain>
        <tissue evidence="1">Whole larva</tissue>
    </source>
</reference>
<sequence>MIHNNRVYCNQINQQQTNLNDRHLRKRADTPDLQGNKKDDLIYLFEPQFGEPSNLITAVIKNGFVTIGSTTYSLGHGENIPATQPCNNPFLGTTGKCSLISNCPELTLYKGTVEEYRPHFCKIGRYAGVCCPPKKFPRQ</sequence>
<name>A0A834MAJ8_RHYFE</name>
<dbReference type="OrthoDB" id="8242970at2759"/>
<evidence type="ECO:0000313" key="1">
    <source>
        <dbReference type="EMBL" id="KAF7270839.1"/>
    </source>
</evidence>
<organism evidence="1 2">
    <name type="scientific">Rhynchophorus ferrugineus</name>
    <name type="common">Red palm weevil</name>
    <name type="synonym">Curculio ferrugineus</name>
    <dbReference type="NCBI Taxonomy" id="354439"/>
    <lineage>
        <taxon>Eukaryota</taxon>
        <taxon>Metazoa</taxon>
        <taxon>Ecdysozoa</taxon>
        <taxon>Arthropoda</taxon>
        <taxon>Hexapoda</taxon>
        <taxon>Insecta</taxon>
        <taxon>Pterygota</taxon>
        <taxon>Neoptera</taxon>
        <taxon>Endopterygota</taxon>
        <taxon>Coleoptera</taxon>
        <taxon>Polyphaga</taxon>
        <taxon>Cucujiformia</taxon>
        <taxon>Curculionidae</taxon>
        <taxon>Dryophthorinae</taxon>
        <taxon>Rhynchophorus</taxon>
    </lineage>
</organism>
<dbReference type="EMBL" id="JAACXV010014055">
    <property type="protein sequence ID" value="KAF7270839.1"/>
    <property type="molecule type" value="Genomic_DNA"/>
</dbReference>